<keyword evidence="2 3" id="KW-0413">Isomerase</keyword>
<proteinExistence type="inferred from homology"/>
<dbReference type="GO" id="GO:0016853">
    <property type="term" value="F:isomerase activity"/>
    <property type="evidence" value="ECO:0007669"/>
    <property type="project" value="UniProtKB-KW"/>
</dbReference>
<dbReference type="NCBIfam" id="NF033377">
    <property type="entry name" value="OMA_tautomer"/>
    <property type="match status" value="1"/>
</dbReference>
<evidence type="ECO:0000256" key="2">
    <source>
        <dbReference type="ARBA" id="ARBA00023235"/>
    </source>
</evidence>
<dbReference type="Gene3D" id="3.10.310.10">
    <property type="entry name" value="Diaminopimelate Epimerase, Chain A, domain 1"/>
    <property type="match status" value="2"/>
</dbReference>
<dbReference type="Proteomes" id="UP000334380">
    <property type="component" value="Unassembled WGS sequence"/>
</dbReference>
<dbReference type="InterPro" id="IPR047687">
    <property type="entry name" value="OMA_tautomer-like"/>
</dbReference>
<comment type="similarity">
    <text evidence="1">Belongs to the PrpF family.</text>
</comment>
<dbReference type="EMBL" id="CABPRU010000001">
    <property type="protein sequence ID" value="VVD64808.1"/>
    <property type="molecule type" value="Genomic_DNA"/>
</dbReference>
<evidence type="ECO:0000313" key="4">
    <source>
        <dbReference type="Proteomes" id="UP000334380"/>
    </source>
</evidence>
<gene>
    <name evidence="3" type="primary">galD</name>
    <name evidence="3" type="ORF">PTE31013_00294</name>
</gene>
<sequence>MPRKACATSIHSTSCKASEDRDVTHSQTRIRAAVMRGGTSKGLYFLAEDLPEQGAARDAVLLAAMGSPDARQIDGMGGANPLTSKVAIVSRATRPDADVDYLFAQVVVDEARVDYGQNCGNLLAGVGPFAIERGLVTASGDLTDVGIHMVNTGQVAVATVQTPGGVVKYDGDVAIDGVPGTAAPIPLMFRDTAGASCGALFPTGQRQEVVNGVAVTCIDNGMPLVLMRAADLGITGAESCEQLDTAPAFQAMRERIEAIRRIVGPRMHLGDVRSRTVPKMCLVAPPRAGGALATRCFIPHRCHSSIGVLAAVSVATAAALPGTVCHDMAVVPDSDAPLLGIEHPTGEFTVRLALGMGADGATLVTGAGLLRTARWLFDGDVCIPNRAWARGEKP</sequence>
<dbReference type="PANTHER" id="PTHR43709:SF3">
    <property type="entry name" value="ISOMERASE YBHH-RELATED"/>
    <property type="match status" value="1"/>
</dbReference>
<keyword evidence="4" id="KW-1185">Reference proteome</keyword>
<reference evidence="3 4" key="1">
    <citation type="submission" date="2019-08" db="EMBL/GenBank/DDBJ databases">
        <authorList>
            <person name="Peeters C."/>
        </authorList>
    </citation>
    <scope>NUCLEOTIDE SEQUENCE [LARGE SCALE GENOMIC DNA]</scope>
    <source>
        <strain evidence="3 4">LMG 31013</strain>
    </source>
</reference>
<name>A0A5E4RSE9_9BURK</name>
<dbReference type="SUPFAM" id="SSF54506">
    <property type="entry name" value="Diaminopimelate epimerase-like"/>
    <property type="match status" value="2"/>
</dbReference>
<dbReference type="Pfam" id="PF04303">
    <property type="entry name" value="PrpF"/>
    <property type="match status" value="1"/>
</dbReference>
<accession>A0A5E4RSE9</accession>
<dbReference type="AlphaFoldDB" id="A0A5E4RSE9"/>
<evidence type="ECO:0000256" key="1">
    <source>
        <dbReference type="ARBA" id="ARBA00007673"/>
    </source>
</evidence>
<organism evidence="3 4">
    <name type="scientific">Pandoraea terrigena</name>
    <dbReference type="NCBI Taxonomy" id="2508292"/>
    <lineage>
        <taxon>Bacteria</taxon>
        <taxon>Pseudomonadati</taxon>
        <taxon>Pseudomonadota</taxon>
        <taxon>Betaproteobacteria</taxon>
        <taxon>Burkholderiales</taxon>
        <taxon>Burkholderiaceae</taxon>
        <taxon>Pandoraea</taxon>
    </lineage>
</organism>
<dbReference type="EC" id="5.3.2.8" evidence="3"/>
<protein>
    <submittedName>
        <fullName evidence="3">4-oxalomesaconate tautomerase</fullName>
        <ecNumber evidence="3">5.3.2.8</ecNumber>
    </submittedName>
</protein>
<dbReference type="PANTHER" id="PTHR43709">
    <property type="entry name" value="ACONITATE ISOMERASE-RELATED"/>
    <property type="match status" value="1"/>
</dbReference>
<evidence type="ECO:0000313" key="3">
    <source>
        <dbReference type="EMBL" id="VVD64808.1"/>
    </source>
</evidence>
<dbReference type="InterPro" id="IPR007400">
    <property type="entry name" value="PrpF-like"/>
</dbReference>